<dbReference type="PANTHER" id="PTHR19446">
    <property type="entry name" value="REVERSE TRANSCRIPTASES"/>
    <property type="match status" value="1"/>
</dbReference>
<dbReference type="Proteomes" id="UP000005237">
    <property type="component" value="Unassembled WGS sequence"/>
</dbReference>
<organism evidence="2 3">
    <name type="scientific">Caenorhabditis japonica</name>
    <dbReference type="NCBI Taxonomy" id="281687"/>
    <lineage>
        <taxon>Eukaryota</taxon>
        <taxon>Metazoa</taxon>
        <taxon>Ecdysozoa</taxon>
        <taxon>Nematoda</taxon>
        <taxon>Chromadorea</taxon>
        <taxon>Rhabditida</taxon>
        <taxon>Rhabditina</taxon>
        <taxon>Rhabditomorpha</taxon>
        <taxon>Rhabditoidea</taxon>
        <taxon>Rhabditidae</taxon>
        <taxon>Peloderinae</taxon>
        <taxon>Caenorhabditis</taxon>
    </lineage>
</organism>
<evidence type="ECO:0000313" key="2">
    <source>
        <dbReference type="EnsemblMetazoa" id="CJA20302.1"/>
    </source>
</evidence>
<dbReference type="EnsemblMetazoa" id="CJA20302.1">
    <property type="protein sequence ID" value="CJA20302.1"/>
    <property type="gene ID" value="WBGene00175874"/>
</dbReference>
<sequence>MACKRRDAALSRDRTAARDHRRQKNAVARTQEVRAAIRSLPNGKAAGDDKITADFLKSCHDNAILLLFANSFTNYMQSAKVPVKWKTSYTTLIFKKGGKEDLENYRPICLPHLLYKAFTKLVLNRIRGTLEEDQPVEQAGFCRS</sequence>
<reference evidence="3" key="1">
    <citation type="submission" date="2010-08" db="EMBL/GenBank/DDBJ databases">
        <authorList>
            <consortium name="Caenorhabditis japonica Sequencing Consortium"/>
            <person name="Wilson R.K."/>
        </authorList>
    </citation>
    <scope>NUCLEOTIDE SEQUENCE [LARGE SCALE GENOMIC DNA]</scope>
    <source>
        <strain evidence="3">DF5081</strain>
    </source>
</reference>
<feature type="compositionally biased region" description="Basic and acidic residues" evidence="1">
    <location>
        <begin position="1"/>
        <end position="18"/>
    </location>
</feature>
<feature type="region of interest" description="Disordered" evidence="1">
    <location>
        <begin position="1"/>
        <end position="30"/>
    </location>
</feature>
<dbReference type="AlphaFoldDB" id="A0A8R1E4I0"/>
<proteinExistence type="predicted"/>
<evidence type="ECO:0000313" key="3">
    <source>
        <dbReference type="Proteomes" id="UP000005237"/>
    </source>
</evidence>
<protein>
    <recommendedName>
        <fullName evidence="4">Reverse transcriptase domain-containing protein</fullName>
    </recommendedName>
</protein>
<keyword evidence="3" id="KW-1185">Reference proteome</keyword>
<evidence type="ECO:0008006" key="4">
    <source>
        <dbReference type="Google" id="ProtNLM"/>
    </source>
</evidence>
<name>A0A8R1E4I0_CAEJA</name>
<reference evidence="2" key="2">
    <citation type="submission" date="2022-06" db="UniProtKB">
        <authorList>
            <consortium name="EnsemblMetazoa"/>
        </authorList>
    </citation>
    <scope>IDENTIFICATION</scope>
    <source>
        <strain evidence="2">DF5081</strain>
    </source>
</reference>
<evidence type="ECO:0000256" key="1">
    <source>
        <dbReference type="SAM" id="MobiDB-lite"/>
    </source>
</evidence>
<accession>A0A8R1E4I0</accession>